<dbReference type="EMBL" id="JXTC01000114">
    <property type="protein sequence ID" value="PON87671.1"/>
    <property type="molecule type" value="Genomic_DNA"/>
</dbReference>
<keyword evidence="1" id="KW-0812">Transmembrane</keyword>
<keyword evidence="3" id="KW-1185">Reference proteome</keyword>
<comment type="caution">
    <text evidence="2">The sequence shown here is derived from an EMBL/GenBank/DDBJ whole genome shotgun (WGS) entry which is preliminary data.</text>
</comment>
<dbReference type="InParanoid" id="A0A2P5EQ33"/>
<organism evidence="2 3">
    <name type="scientific">Trema orientale</name>
    <name type="common">Charcoal tree</name>
    <name type="synonym">Celtis orientalis</name>
    <dbReference type="NCBI Taxonomy" id="63057"/>
    <lineage>
        <taxon>Eukaryota</taxon>
        <taxon>Viridiplantae</taxon>
        <taxon>Streptophyta</taxon>
        <taxon>Embryophyta</taxon>
        <taxon>Tracheophyta</taxon>
        <taxon>Spermatophyta</taxon>
        <taxon>Magnoliopsida</taxon>
        <taxon>eudicotyledons</taxon>
        <taxon>Gunneridae</taxon>
        <taxon>Pentapetalae</taxon>
        <taxon>rosids</taxon>
        <taxon>fabids</taxon>
        <taxon>Rosales</taxon>
        <taxon>Cannabaceae</taxon>
        <taxon>Trema</taxon>
    </lineage>
</organism>
<sequence length="91" mass="10895">MAKRLATRAELLDRWRGIEEEEEEDDVDDRIDPSKHRSLHQSKEQCFCFVLFFFFFPFVFLVCIMILIVIIVVFTLTRPCLSFLMLLNFSK</sequence>
<dbReference type="Proteomes" id="UP000237000">
    <property type="component" value="Unassembled WGS sequence"/>
</dbReference>
<dbReference type="AlphaFoldDB" id="A0A2P5EQ33"/>
<evidence type="ECO:0000313" key="3">
    <source>
        <dbReference type="Proteomes" id="UP000237000"/>
    </source>
</evidence>
<protein>
    <recommendedName>
        <fullName evidence="4">Transmembrane protein</fullName>
    </recommendedName>
</protein>
<name>A0A2P5EQ33_TREOI</name>
<evidence type="ECO:0008006" key="4">
    <source>
        <dbReference type="Google" id="ProtNLM"/>
    </source>
</evidence>
<gene>
    <name evidence="2" type="ORF">TorRG33x02_165150</name>
</gene>
<proteinExistence type="predicted"/>
<evidence type="ECO:0000313" key="2">
    <source>
        <dbReference type="EMBL" id="PON87671.1"/>
    </source>
</evidence>
<keyword evidence="1" id="KW-1133">Transmembrane helix</keyword>
<keyword evidence="1" id="KW-0472">Membrane</keyword>
<accession>A0A2P5EQ33</accession>
<feature type="transmembrane region" description="Helical" evidence="1">
    <location>
        <begin position="46"/>
        <end position="76"/>
    </location>
</feature>
<reference evidence="3" key="1">
    <citation type="submission" date="2016-06" db="EMBL/GenBank/DDBJ databases">
        <title>Parallel loss of symbiosis genes in relatives of nitrogen-fixing non-legume Parasponia.</title>
        <authorList>
            <person name="Van Velzen R."/>
            <person name="Holmer R."/>
            <person name="Bu F."/>
            <person name="Rutten L."/>
            <person name="Van Zeijl A."/>
            <person name="Liu W."/>
            <person name="Santuari L."/>
            <person name="Cao Q."/>
            <person name="Sharma T."/>
            <person name="Shen D."/>
            <person name="Roswanjaya Y."/>
            <person name="Wardhani T."/>
            <person name="Kalhor M.S."/>
            <person name="Jansen J."/>
            <person name="Van den Hoogen J."/>
            <person name="Gungor B."/>
            <person name="Hartog M."/>
            <person name="Hontelez J."/>
            <person name="Verver J."/>
            <person name="Yang W.-C."/>
            <person name="Schijlen E."/>
            <person name="Repin R."/>
            <person name="Schilthuizen M."/>
            <person name="Schranz E."/>
            <person name="Heidstra R."/>
            <person name="Miyata K."/>
            <person name="Fedorova E."/>
            <person name="Kohlen W."/>
            <person name="Bisseling T."/>
            <person name="Smit S."/>
            <person name="Geurts R."/>
        </authorList>
    </citation>
    <scope>NUCLEOTIDE SEQUENCE [LARGE SCALE GENOMIC DNA]</scope>
    <source>
        <strain evidence="3">cv. RG33-2</strain>
    </source>
</reference>
<evidence type="ECO:0000256" key="1">
    <source>
        <dbReference type="SAM" id="Phobius"/>
    </source>
</evidence>